<sequence>MREFRILLLTALIVASALGYYVHTLSYPLIKEVVKEEVYKESPRLPDFQLIVAEEVPVNYLSGVRIGAVKRQRAELRKEEAKPPSYRLSFTFLGKKKYAIINGRLFREGERVSPHERIVRISEGKVLLSGRWGRRWLILGE</sequence>
<organism evidence="1">
    <name type="scientific">Aquifex aeolicus</name>
    <dbReference type="NCBI Taxonomy" id="63363"/>
    <lineage>
        <taxon>Bacteria</taxon>
        <taxon>Pseudomonadati</taxon>
        <taxon>Aquificota</taxon>
        <taxon>Aquificia</taxon>
        <taxon>Aquificales</taxon>
        <taxon>Aquificaceae</taxon>
        <taxon>Aquifex</taxon>
    </lineage>
</organism>
<reference evidence="1" key="1">
    <citation type="journal article" date="2020" name="mSystems">
        <title>Genome- and Community-Level Interaction Insights into Carbon Utilization and Element Cycling Functions of Hydrothermarchaeota in Hydrothermal Sediment.</title>
        <authorList>
            <person name="Zhou Z."/>
            <person name="Liu Y."/>
            <person name="Xu W."/>
            <person name="Pan J."/>
            <person name="Luo Z.H."/>
            <person name="Li M."/>
        </authorList>
    </citation>
    <scope>NUCLEOTIDE SEQUENCE [LARGE SCALE GENOMIC DNA]</scope>
    <source>
        <strain evidence="1">HyVt-501</strain>
    </source>
</reference>
<name>A0A7C5Q497_AQUAO</name>
<gene>
    <name evidence="1" type="ORF">ENJ61_03730</name>
</gene>
<evidence type="ECO:0000313" key="1">
    <source>
        <dbReference type="EMBL" id="HHJ63997.1"/>
    </source>
</evidence>
<comment type="caution">
    <text evidence="1">The sequence shown here is derived from an EMBL/GenBank/DDBJ whole genome shotgun (WGS) entry which is preliminary data.</text>
</comment>
<accession>A0A7C5Q497</accession>
<dbReference type="Proteomes" id="UP000885792">
    <property type="component" value="Unassembled WGS sequence"/>
</dbReference>
<proteinExistence type="predicted"/>
<dbReference type="AlphaFoldDB" id="A0A7C5Q497"/>
<protein>
    <submittedName>
        <fullName evidence="1">Uncharacterized protein</fullName>
    </submittedName>
</protein>
<dbReference type="EMBL" id="DRNB01000139">
    <property type="protein sequence ID" value="HHJ63997.1"/>
    <property type="molecule type" value="Genomic_DNA"/>
</dbReference>